<dbReference type="OrthoDB" id="6942578at2"/>
<evidence type="ECO:0000313" key="2">
    <source>
        <dbReference type="Proteomes" id="UP000241222"/>
    </source>
</evidence>
<sequence>MADRIRMRIKAQVESVPLMNEIVDFTPPEIKAKLANNEGSFVVSEDTVGLEKLSWSLKVRGEHGTLSKALGKFTMGNAQVNVTEKGKSTEGVAYVEEYSMYGPITGIKKDPVKMGEKPTVTIEGTCKAYTQRDTGTVVHDINVNTGKTIVGGVDLMGEAGIGS</sequence>
<accession>A0A2T3J0M7</accession>
<dbReference type="InterPro" id="IPR006498">
    <property type="entry name" value="Tail_tube"/>
</dbReference>
<evidence type="ECO:0000313" key="1">
    <source>
        <dbReference type="EMBL" id="PSU34613.1"/>
    </source>
</evidence>
<organism evidence="1 2">
    <name type="scientific">Photobacterium lutimaris</name>
    <dbReference type="NCBI Taxonomy" id="388278"/>
    <lineage>
        <taxon>Bacteria</taxon>
        <taxon>Pseudomonadati</taxon>
        <taxon>Pseudomonadota</taxon>
        <taxon>Gammaproteobacteria</taxon>
        <taxon>Vibrionales</taxon>
        <taxon>Vibrionaceae</taxon>
        <taxon>Photobacterium</taxon>
    </lineage>
</organism>
<name>A0A2T3J0M7_9GAMM</name>
<comment type="caution">
    <text evidence="1">The sequence shown here is derived from an EMBL/GenBank/DDBJ whole genome shotgun (WGS) entry which is preliminary data.</text>
</comment>
<proteinExistence type="predicted"/>
<dbReference type="AlphaFoldDB" id="A0A2T3J0M7"/>
<keyword evidence="2" id="KW-1185">Reference proteome</keyword>
<gene>
    <name evidence="1" type="ORF">C9I99_05810</name>
</gene>
<protein>
    <recommendedName>
        <fullName evidence="3">Phage tail protein</fullName>
    </recommendedName>
</protein>
<dbReference type="RefSeq" id="WP_107347929.1">
    <property type="nucleotide sequence ID" value="NZ_PYMH01000002.1"/>
</dbReference>
<reference evidence="1 2" key="1">
    <citation type="submission" date="2018-03" db="EMBL/GenBank/DDBJ databases">
        <title>Whole genome sequencing of Histamine producing bacteria.</title>
        <authorList>
            <person name="Butler K."/>
        </authorList>
    </citation>
    <scope>NUCLEOTIDE SEQUENCE [LARGE SCALE GENOMIC DNA]</scope>
    <source>
        <strain evidence="1 2">JCM 13586</strain>
    </source>
</reference>
<dbReference type="EMBL" id="PYMH01000002">
    <property type="protein sequence ID" value="PSU34613.1"/>
    <property type="molecule type" value="Genomic_DNA"/>
</dbReference>
<evidence type="ECO:0008006" key="3">
    <source>
        <dbReference type="Google" id="ProtNLM"/>
    </source>
</evidence>
<dbReference type="Proteomes" id="UP000241222">
    <property type="component" value="Unassembled WGS sequence"/>
</dbReference>
<dbReference type="Pfam" id="PF04985">
    <property type="entry name" value="Phage_tube"/>
    <property type="match status" value="1"/>
</dbReference>